<dbReference type="GO" id="GO:0005634">
    <property type="term" value="C:nucleus"/>
    <property type="evidence" value="ECO:0007669"/>
    <property type="project" value="UniProtKB-SubCell"/>
</dbReference>
<dbReference type="InterPro" id="IPR009057">
    <property type="entry name" value="Homeodomain-like_sf"/>
</dbReference>
<dbReference type="RefSeq" id="XP_022723223.1">
    <property type="nucleotide sequence ID" value="XM_022867488.1"/>
</dbReference>
<reference evidence="7" key="1">
    <citation type="submission" date="2025-08" db="UniProtKB">
        <authorList>
            <consortium name="RefSeq"/>
        </authorList>
    </citation>
    <scope>IDENTIFICATION</scope>
    <source>
        <tissue evidence="7">Fruit stalk</tissue>
    </source>
</reference>
<organism evidence="6 7">
    <name type="scientific">Durio zibethinus</name>
    <name type="common">Durian</name>
    <dbReference type="NCBI Taxonomy" id="66656"/>
    <lineage>
        <taxon>Eukaryota</taxon>
        <taxon>Viridiplantae</taxon>
        <taxon>Streptophyta</taxon>
        <taxon>Embryophyta</taxon>
        <taxon>Tracheophyta</taxon>
        <taxon>Spermatophyta</taxon>
        <taxon>Magnoliopsida</taxon>
        <taxon>eudicotyledons</taxon>
        <taxon>Gunneridae</taxon>
        <taxon>Pentapetalae</taxon>
        <taxon>rosids</taxon>
        <taxon>malvids</taxon>
        <taxon>Malvales</taxon>
        <taxon>Malvaceae</taxon>
        <taxon>Helicteroideae</taxon>
        <taxon>Durio</taxon>
    </lineage>
</organism>
<dbReference type="InterPro" id="IPR006447">
    <property type="entry name" value="Myb_dom_plants"/>
</dbReference>
<evidence type="ECO:0000256" key="4">
    <source>
        <dbReference type="ARBA" id="ARBA00023242"/>
    </source>
</evidence>
<dbReference type="PANTHER" id="PTHR31314">
    <property type="entry name" value="MYB FAMILY TRANSCRIPTION FACTOR PHL7-LIKE"/>
    <property type="match status" value="1"/>
</dbReference>
<dbReference type="InterPro" id="IPR046955">
    <property type="entry name" value="PHR1-like"/>
</dbReference>
<dbReference type="GO" id="GO:0003700">
    <property type="term" value="F:DNA-binding transcription factor activity"/>
    <property type="evidence" value="ECO:0007669"/>
    <property type="project" value="InterPro"/>
</dbReference>
<keyword evidence="4" id="KW-0539">Nucleus</keyword>
<proteinExistence type="predicted"/>
<dbReference type="FunFam" id="1.10.10.60:FF:000002">
    <property type="entry name" value="Myb family transcription factor"/>
    <property type="match status" value="1"/>
</dbReference>
<dbReference type="PROSITE" id="PS51294">
    <property type="entry name" value="HTH_MYB"/>
    <property type="match status" value="1"/>
</dbReference>
<evidence type="ECO:0000256" key="1">
    <source>
        <dbReference type="ARBA" id="ARBA00004123"/>
    </source>
</evidence>
<gene>
    <name evidence="7" type="primary">LOC111280274</name>
</gene>
<evidence type="ECO:0000313" key="7">
    <source>
        <dbReference type="RefSeq" id="XP_022723223.1"/>
    </source>
</evidence>
<dbReference type="InterPro" id="IPR017930">
    <property type="entry name" value="Myb_dom"/>
</dbReference>
<sequence>MITWPQALSPYCRNKGNYPVLRNGGALNMFLVGSANALGHLHAYGFMFHFESFLTLRPLFVLSQMKRVDGDSFLKGSPSSYLDKSGSIYSQSSTMRVTRRRMGENLPEISLKSPVVRPYVRSKMPRLRWTPDLHHCFEHAVERLGGEDRATPKMVLQIMNVKGLTISHVKSHLQMYRSMKNKQMIKEAAIEVRRNHEKVSDPINCQQNHQLKDGRPLDRNSFQNLGPRILPAQWNGTKASNQLSYAEEPNKGSEERSNSYIIFKDLLKSCMIQESNKQAEVGLHGGVGWKCNHQRLVDIADHQAAERISDCSTCLSLNSKVSHSMLRLGKAETLELNDVSLELTLA</sequence>
<dbReference type="GeneID" id="111280274"/>
<keyword evidence="3" id="KW-0804">Transcription</keyword>
<dbReference type="InterPro" id="IPR001005">
    <property type="entry name" value="SANT/Myb"/>
</dbReference>
<dbReference type="Proteomes" id="UP000515121">
    <property type="component" value="Unplaced"/>
</dbReference>
<dbReference type="SUPFAM" id="SSF46689">
    <property type="entry name" value="Homeodomain-like"/>
    <property type="match status" value="1"/>
</dbReference>
<dbReference type="OrthoDB" id="551907at2759"/>
<keyword evidence="6" id="KW-1185">Reference proteome</keyword>
<accession>A0A6P5X4V7</accession>
<dbReference type="GO" id="GO:0003677">
    <property type="term" value="F:DNA binding"/>
    <property type="evidence" value="ECO:0007669"/>
    <property type="project" value="InterPro"/>
</dbReference>
<dbReference type="Gene3D" id="1.10.10.60">
    <property type="entry name" value="Homeodomain-like"/>
    <property type="match status" value="1"/>
</dbReference>
<name>A0A6P5X4V7_DURZI</name>
<comment type="subcellular location">
    <subcellularLocation>
        <location evidence="1">Nucleus</location>
    </subcellularLocation>
</comment>
<evidence type="ECO:0000259" key="5">
    <source>
        <dbReference type="PROSITE" id="PS51294"/>
    </source>
</evidence>
<evidence type="ECO:0000256" key="3">
    <source>
        <dbReference type="ARBA" id="ARBA00023163"/>
    </source>
</evidence>
<feature type="domain" description="HTH myb-type" evidence="5">
    <location>
        <begin position="121"/>
        <end position="181"/>
    </location>
</feature>
<dbReference type="NCBIfam" id="TIGR01557">
    <property type="entry name" value="myb_SHAQKYF"/>
    <property type="match status" value="1"/>
</dbReference>
<keyword evidence="2" id="KW-0805">Transcription regulation</keyword>
<evidence type="ECO:0000313" key="6">
    <source>
        <dbReference type="Proteomes" id="UP000515121"/>
    </source>
</evidence>
<dbReference type="PANTHER" id="PTHR31314:SF84">
    <property type="entry name" value="HOMEODOMAIN-LIKE SUPERFAMILY PROTEIN-RELATED"/>
    <property type="match status" value="1"/>
</dbReference>
<dbReference type="AlphaFoldDB" id="A0A6P5X4V7"/>
<dbReference type="Pfam" id="PF00249">
    <property type="entry name" value="Myb_DNA-binding"/>
    <property type="match status" value="1"/>
</dbReference>
<protein>
    <submittedName>
        <fullName evidence="7">Two-component response regulator ORR26-like</fullName>
    </submittedName>
</protein>
<dbReference type="KEGG" id="dzi:111280274"/>
<evidence type="ECO:0000256" key="2">
    <source>
        <dbReference type="ARBA" id="ARBA00023015"/>
    </source>
</evidence>